<evidence type="ECO:0000313" key="2">
    <source>
        <dbReference type="Proteomes" id="UP001596002"/>
    </source>
</evidence>
<dbReference type="EMBL" id="JBHSHC010000093">
    <property type="protein sequence ID" value="MFC4767929.1"/>
    <property type="molecule type" value="Genomic_DNA"/>
</dbReference>
<evidence type="ECO:0008006" key="3">
    <source>
        <dbReference type="Google" id="ProtNLM"/>
    </source>
</evidence>
<dbReference type="RefSeq" id="WP_380025849.1">
    <property type="nucleotide sequence ID" value="NZ_JBHSHC010000093.1"/>
</dbReference>
<accession>A0ABV9Q109</accession>
<evidence type="ECO:0000313" key="1">
    <source>
        <dbReference type="EMBL" id="MFC4767929.1"/>
    </source>
</evidence>
<dbReference type="Proteomes" id="UP001596002">
    <property type="component" value="Unassembled WGS sequence"/>
</dbReference>
<gene>
    <name evidence="1" type="ORF">ACFO8Q_11250</name>
</gene>
<name>A0ABV9Q109_9BACL</name>
<reference evidence="2" key="1">
    <citation type="journal article" date="2019" name="Int. J. Syst. Evol. Microbiol.">
        <title>The Global Catalogue of Microorganisms (GCM) 10K type strain sequencing project: providing services to taxonomists for standard genome sequencing and annotation.</title>
        <authorList>
            <consortium name="The Broad Institute Genomics Platform"/>
            <consortium name="The Broad Institute Genome Sequencing Center for Infectious Disease"/>
            <person name="Wu L."/>
            <person name="Ma J."/>
        </authorList>
    </citation>
    <scope>NUCLEOTIDE SEQUENCE [LARGE SCALE GENOMIC DNA]</scope>
    <source>
        <strain evidence="2">WYCCWR 12678</strain>
    </source>
</reference>
<comment type="caution">
    <text evidence="1">The sequence shown here is derived from an EMBL/GenBank/DDBJ whole genome shotgun (WGS) entry which is preliminary data.</text>
</comment>
<sequence length="121" mass="14316">MTNDFSQVYQELKSILKESEPYTIVKIDNDREYSMNSSSNPRTKGEGFFGAVQIRKEYVSYHLMPVYVYPELLENTSESLKKRMQGKSCFNFKKVDSELFQELQELTQKGFEKYTQHGWFP</sequence>
<protein>
    <recommendedName>
        <fullName evidence="3">DUF1801 domain-containing protein</fullName>
    </recommendedName>
</protein>
<organism evidence="1 2">
    <name type="scientific">Effusibacillus consociatus</name>
    <dbReference type="NCBI Taxonomy" id="1117041"/>
    <lineage>
        <taxon>Bacteria</taxon>
        <taxon>Bacillati</taxon>
        <taxon>Bacillota</taxon>
        <taxon>Bacilli</taxon>
        <taxon>Bacillales</taxon>
        <taxon>Alicyclobacillaceae</taxon>
        <taxon>Effusibacillus</taxon>
    </lineage>
</organism>
<proteinExistence type="predicted"/>
<keyword evidence="2" id="KW-1185">Reference proteome</keyword>